<dbReference type="GO" id="GO:0003677">
    <property type="term" value="F:DNA binding"/>
    <property type="evidence" value="ECO:0007669"/>
    <property type="project" value="InterPro"/>
</dbReference>
<dbReference type="Pfam" id="PF01381">
    <property type="entry name" value="HTH_3"/>
    <property type="match status" value="1"/>
</dbReference>
<dbReference type="SUPFAM" id="SSF47413">
    <property type="entry name" value="lambda repressor-like DNA-binding domains"/>
    <property type="match status" value="1"/>
</dbReference>
<evidence type="ECO:0000313" key="3">
    <source>
        <dbReference type="Proteomes" id="UP000279995"/>
    </source>
</evidence>
<dbReference type="Proteomes" id="UP000279995">
    <property type="component" value="Chromosome I"/>
</dbReference>
<protein>
    <submittedName>
        <fullName evidence="2">XRE family transcriptional regulator</fullName>
    </submittedName>
</protein>
<dbReference type="SMART" id="SM00530">
    <property type="entry name" value="HTH_XRE"/>
    <property type="match status" value="1"/>
</dbReference>
<evidence type="ECO:0000313" key="2">
    <source>
        <dbReference type="EMBL" id="AYM86856.1"/>
    </source>
</evidence>
<organism evidence="2 3">
    <name type="scientific">Pseudoalteromonas agarivorans</name>
    <dbReference type="NCBI Taxonomy" id="176102"/>
    <lineage>
        <taxon>Bacteria</taxon>
        <taxon>Pseudomonadati</taxon>
        <taxon>Pseudomonadota</taxon>
        <taxon>Gammaproteobacteria</taxon>
        <taxon>Alteromonadales</taxon>
        <taxon>Pseudoalteromonadaceae</taxon>
        <taxon>Pseudoalteromonas</taxon>
    </lineage>
</organism>
<dbReference type="CDD" id="cd00093">
    <property type="entry name" value="HTH_XRE"/>
    <property type="match status" value="1"/>
</dbReference>
<sequence>MNDVSTLIGKNIKISRVIKGWSQAELAHKLDVEQSYISRIESASVAASCERIYEIIHLLNCESTDIFPSADQVKTKHSEI</sequence>
<name>A0AAD0U0N7_9GAMM</name>
<dbReference type="RefSeq" id="WP_121637589.1">
    <property type="nucleotide sequence ID" value="NZ_CP033065.1"/>
</dbReference>
<gene>
    <name evidence="2" type="ORF">D9T18_09120</name>
</gene>
<dbReference type="InterPro" id="IPR010982">
    <property type="entry name" value="Lambda_DNA-bd_dom_sf"/>
</dbReference>
<feature type="domain" description="HTH cro/C1-type" evidence="1">
    <location>
        <begin position="12"/>
        <end position="67"/>
    </location>
</feature>
<accession>A0AAD0U0N7</accession>
<proteinExistence type="predicted"/>
<dbReference type="PROSITE" id="PS50943">
    <property type="entry name" value="HTH_CROC1"/>
    <property type="match status" value="1"/>
</dbReference>
<dbReference type="AlphaFoldDB" id="A0AAD0U0N7"/>
<reference evidence="2 3" key="1">
    <citation type="submission" date="2018-10" db="EMBL/GenBank/DDBJ databases">
        <title>Complete Genome Sequence and Transcriptomic Profiles of a Marine Bacterium, Pseudoalteromonas agarivorans Hao 2018.</title>
        <authorList>
            <person name="Hao L."/>
        </authorList>
    </citation>
    <scope>NUCLEOTIDE SEQUENCE [LARGE SCALE GENOMIC DNA]</scope>
    <source>
        <strain evidence="2 3">Hao 2018</strain>
    </source>
</reference>
<evidence type="ECO:0000259" key="1">
    <source>
        <dbReference type="PROSITE" id="PS50943"/>
    </source>
</evidence>
<dbReference type="InterPro" id="IPR001387">
    <property type="entry name" value="Cro/C1-type_HTH"/>
</dbReference>
<dbReference type="EMBL" id="CP033065">
    <property type="protein sequence ID" value="AYM86856.1"/>
    <property type="molecule type" value="Genomic_DNA"/>
</dbReference>
<dbReference type="Gene3D" id="1.10.260.40">
    <property type="entry name" value="lambda repressor-like DNA-binding domains"/>
    <property type="match status" value="1"/>
</dbReference>